<dbReference type="Gene3D" id="1.10.1450.10">
    <property type="entry name" value="Tetraspanin"/>
    <property type="match status" value="1"/>
</dbReference>
<accession>A0A443R0X2</accession>
<dbReference type="InterPro" id="IPR008952">
    <property type="entry name" value="Tetraspanin_EC2_sf"/>
</dbReference>
<evidence type="ECO:0000313" key="6">
    <source>
        <dbReference type="EMBL" id="RWS08903.1"/>
    </source>
</evidence>
<feature type="transmembrane region" description="Helical" evidence="5">
    <location>
        <begin position="197"/>
        <end position="223"/>
    </location>
</feature>
<keyword evidence="7" id="KW-1185">Reference proteome</keyword>
<organism evidence="6 7">
    <name type="scientific">Dinothrombium tinctorium</name>
    <dbReference type="NCBI Taxonomy" id="1965070"/>
    <lineage>
        <taxon>Eukaryota</taxon>
        <taxon>Metazoa</taxon>
        <taxon>Ecdysozoa</taxon>
        <taxon>Arthropoda</taxon>
        <taxon>Chelicerata</taxon>
        <taxon>Arachnida</taxon>
        <taxon>Acari</taxon>
        <taxon>Acariformes</taxon>
        <taxon>Trombidiformes</taxon>
        <taxon>Prostigmata</taxon>
        <taxon>Anystina</taxon>
        <taxon>Parasitengona</taxon>
        <taxon>Trombidioidea</taxon>
        <taxon>Trombidiidae</taxon>
        <taxon>Dinothrombium</taxon>
    </lineage>
</organism>
<feature type="transmembrane region" description="Helical" evidence="5">
    <location>
        <begin position="12"/>
        <end position="37"/>
    </location>
</feature>
<dbReference type="GO" id="GO:0016020">
    <property type="term" value="C:membrane"/>
    <property type="evidence" value="ECO:0007669"/>
    <property type="project" value="UniProtKB-SubCell"/>
</dbReference>
<evidence type="ECO:0000256" key="4">
    <source>
        <dbReference type="ARBA" id="ARBA00023136"/>
    </source>
</evidence>
<evidence type="ECO:0000313" key="7">
    <source>
        <dbReference type="Proteomes" id="UP000285301"/>
    </source>
</evidence>
<reference evidence="6 7" key="1">
    <citation type="journal article" date="2018" name="Gigascience">
        <title>Genomes of trombidid mites reveal novel predicted allergens and laterally-transferred genes associated with secondary metabolism.</title>
        <authorList>
            <person name="Dong X."/>
            <person name="Chaisiri K."/>
            <person name="Xia D."/>
            <person name="Armstrong S.D."/>
            <person name="Fang Y."/>
            <person name="Donnelly M.J."/>
            <person name="Kadowaki T."/>
            <person name="McGarry J.W."/>
            <person name="Darby A.C."/>
            <person name="Makepeace B.L."/>
        </authorList>
    </citation>
    <scope>NUCLEOTIDE SEQUENCE [LARGE SCALE GENOMIC DNA]</scope>
    <source>
        <strain evidence="6">UoL-WK</strain>
    </source>
</reference>
<evidence type="ECO:0000256" key="2">
    <source>
        <dbReference type="ARBA" id="ARBA00022692"/>
    </source>
</evidence>
<gene>
    <name evidence="6" type="ORF">B4U79_19028</name>
</gene>
<dbReference type="CDD" id="cd03127">
    <property type="entry name" value="tetraspanin_LEL"/>
    <property type="match status" value="1"/>
</dbReference>
<evidence type="ECO:0008006" key="8">
    <source>
        <dbReference type="Google" id="ProtNLM"/>
    </source>
</evidence>
<sequence>MAKSCFRNRNQIVLFCLNLFVFIIGVFVFVVGLPVYLSFIEIFVITRGLLNGPAVGMFVFAFSCSCISAFGFYAIFKERSLFLVMYELLVGVNCGVLLGISVFLLIYIEKAKNSALLETIVSDIAIGNHSTAVERVQSFYSCCGWRTGAEDWLNFEKYREKLPSSCCPKYSRENCSANEIYFSQPCQEVIETSFSVAFALTLSFSVGFAIFTLVVAFYSNVLARNAPQKPTKRLQRFRRFKAKS</sequence>
<evidence type="ECO:0000256" key="5">
    <source>
        <dbReference type="SAM" id="Phobius"/>
    </source>
</evidence>
<comment type="caution">
    <text evidence="6">The sequence shown here is derived from an EMBL/GenBank/DDBJ whole genome shotgun (WGS) entry which is preliminary data.</text>
</comment>
<dbReference type="EMBL" id="NCKU01002734">
    <property type="protein sequence ID" value="RWS08903.1"/>
    <property type="molecule type" value="Genomic_DNA"/>
</dbReference>
<keyword evidence="3 5" id="KW-1133">Transmembrane helix</keyword>
<keyword evidence="2 5" id="KW-0812">Transmembrane</keyword>
<feature type="transmembrane region" description="Helical" evidence="5">
    <location>
        <begin position="57"/>
        <end position="76"/>
    </location>
</feature>
<protein>
    <recommendedName>
        <fullName evidence="8">Tetraspanin</fullName>
    </recommendedName>
</protein>
<dbReference type="InterPro" id="IPR018499">
    <property type="entry name" value="Tetraspanin/Peripherin"/>
</dbReference>
<proteinExistence type="predicted"/>
<comment type="subcellular location">
    <subcellularLocation>
        <location evidence="1">Membrane</location>
        <topology evidence="1">Multi-pass membrane protein</topology>
    </subcellularLocation>
</comment>
<dbReference type="Proteomes" id="UP000285301">
    <property type="component" value="Unassembled WGS sequence"/>
</dbReference>
<feature type="transmembrane region" description="Helical" evidence="5">
    <location>
        <begin position="88"/>
        <end position="108"/>
    </location>
</feature>
<dbReference type="AlphaFoldDB" id="A0A443R0X2"/>
<dbReference type="Pfam" id="PF00335">
    <property type="entry name" value="Tetraspanin"/>
    <property type="match status" value="1"/>
</dbReference>
<name>A0A443R0X2_9ACAR</name>
<dbReference type="SUPFAM" id="SSF48652">
    <property type="entry name" value="Tetraspanin"/>
    <property type="match status" value="1"/>
</dbReference>
<keyword evidence="4 5" id="KW-0472">Membrane</keyword>
<evidence type="ECO:0000256" key="1">
    <source>
        <dbReference type="ARBA" id="ARBA00004141"/>
    </source>
</evidence>
<evidence type="ECO:0000256" key="3">
    <source>
        <dbReference type="ARBA" id="ARBA00022989"/>
    </source>
</evidence>